<dbReference type="PANTHER" id="PTHR34308:SF1">
    <property type="entry name" value="COBALAMIN BIOSYNTHESIS PROTEIN CBIB"/>
    <property type="match status" value="1"/>
</dbReference>
<feature type="transmembrane region" description="Helical" evidence="9">
    <location>
        <begin position="79"/>
        <end position="99"/>
    </location>
</feature>
<evidence type="ECO:0000256" key="2">
    <source>
        <dbReference type="ARBA" id="ARBA00004953"/>
    </source>
</evidence>
<comment type="function">
    <text evidence="9">Converts cobyric acid to cobinamide by the addition of aminopropanol on the F carboxylic group.</text>
</comment>
<sequence length="319" mass="34021">MFVITAIIIDLLVGDPRSIPHPVIGIGKIISATEAALRKCGTGRTLEKALGVLLVLIVLSAVYAAAMLTLWLAGLIHPIIRSLAAVWLISTTIAIKGLGDAAMQVFRPLIKGDLDSARTYVGYIVGRETHALSEREVTRATVETVAENIVDAVVAPLFYALIGGAPLALLYRAVNTLDSMVGYKNDKYRYFGWASARLDDVLNYIPARITGLLLWAAALMTKGLNAARAWQAMRRDAAKHPSPNSGIPEAAVAGALGIQLGGFNSYGGIVSERARMGTATRELAAEDIRQTIKILKLTAAIIVILLLLAAGSLFIGEIR</sequence>
<dbReference type="GO" id="GO:0048472">
    <property type="term" value="F:threonine-phosphate decarboxylase activity"/>
    <property type="evidence" value="ECO:0007669"/>
    <property type="project" value="InterPro"/>
</dbReference>
<evidence type="ECO:0000256" key="3">
    <source>
        <dbReference type="ARBA" id="ARBA00006263"/>
    </source>
</evidence>
<dbReference type="EMBL" id="CP011114">
    <property type="protein sequence ID" value="AKG37623.1"/>
    <property type="molecule type" value="Genomic_DNA"/>
</dbReference>
<evidence type="ECO:0000256" key="8">
    <source>
        <dbReference type="ARBA" id="ARBA00023136"/>
    </source>
</evidence>
<dbReference type="PATRIC" id="fig|1333534.5.peg.1267"/>
<reference evidence="10 11" key="1">
    <citation type="submission" date="2015-03" db="EMBL/GenBank/DDBJ databases">
        <authorList>
            <person name="Abdul Halim M."/>
        </authorList>
    </citation>
    <scope>NUCLEOTIDE SEQUENCE [LARGE SCALE GENOMIC DNA]</scope>
    <source>
        <strain evidence="10 11">ATCC 35681</strain>
    </source>
</reference>
<dbReference type="OrthoDB" id="9811967at2"/>
<keyword evidence="7 9" id="KW-1133">Transmembrane helix</keyword>
<organism evidence="10 11">
    <name type="scientific">Paenibacillus durus ATCC 35681</name>
    <dbReference type="NCBI Taxonomy" id="1333534"/>
    <lineage>
        <taxon>Bacteria</taxon>
        <taxon>Bacillati</taxon>
        <taxon>Bacillota</taxon>
        <taxon>Bacilli</taxon>
        <taxon>Bacillales</taxon>
        <taxon>Paenibacillaceae</taxon>
        <taxon>Paenibacillus</taxon>
    </lineage>
</organism>
<protein>
    <recommendedName>
        <fullName evidence="9">Cobalamin biosynthesis protein CobD</fullName>
    </recommendedName>
</protein>
<dbReference type="UniPathway" id="UPA00148"/>
<name>A0A0F7FFB4_PAEDU</name>
<evidence type="ECO:0000256" key="7">
    <source>
        <dbReference type="ARBA" id="ARBA00022989"/>
    </source>
</evidence>
<evidence type="ECO:0000313" key="10">
    <source>
        <dbReference type="EMBL" id="AKG37623.1"/>
    </source>
</evidence>
<feature type="transmembrane region" description="Helical" evidence="9">
    <location>
        <begin position="205"/>
        <end position="225"/>
    </location>
</feature>
<dbReference type="GO" id="GO:0009236">
    <property type="term" value="P:cobalamin biosynthetic process"/>
    <property type="evidence" value="ECO:0007669"/>
    <property type="project" value="UniProtKB-UniRule"/>
</dbReference>
<comment type="subcellular location">
    <subcellularLocation>
        <location evidence="1 9">Cell membrane</location>
        <topology evidence="1 9">Multi-pass membrane protein</topology>
    </subcellularLocation>
</comment>
<evidence type="ECO:0000256" key="5">
    <source>
        <dbReference type="ARBA" id="ARBA00022573"/>
    </source>
</evidence>
<dbReference type="PANTHER" id="PTHR34308">
    <property type="entry name" value="COBALAMIN BIOSYNTHESIS PROTEIN CBIB"/>
    <property type="match status" value="1"/>
</dbReference>
<accession>A0A0F7FFB4</accession>
<evidence type="ECO:0000256" key="6">
    <source>
        <dbReference type="ARBA" id="ARBA00022692"/>
    </source>
</evidence>
<dbReference type="GO" id="GO:0005886">
    <property type="term" value="C:plasma membrane"/>
    <property type="evidence" value="ECO:0007669"/>
    <property type="project" value="UniProtKB-SubCell"/>
</dbReference>
<dbReference type="AlphaFoldDB" id="A0A0F7FFB4"/>
<gene>
    <name evidence="9" type="primary">cobD</name>
    <name evidence="10" type="ORF">VK70_05775</name>
</gene>
<feature type="transmembrane region" description="Helical" evidence="9">
    <location>
        <begin position="49"/>
        <end position="73"/>
    </location>
</feature>
<evidence type="ECO:0000256" key="1">
    <source>
        <dbReference type="ARBA" id="ARBA00004651"/>
    </source>
</evidence>
<feature type="transmembrane region" description="Helical" evidence="9">
    <location>
        <begin position="149"/>
        <end position="171"/>
    </location>
</feature>
<dbReference type="Proteomes" id="UP000034189">
    <property type="component" value="Chromosome"/>
</dbReference>
<evidence type="ECO:0000313" key="11">
    <source>
        <dbReference type="Proteomes" id="UP000034189"/>
    </source>
</evidence>
<proteinExistence type="inferred from homology"/>
<evidence type="ECO:0000256" key="9">
    <source>
        <dbReference type="HAMAP-Rule" id="MF_00024"/>
    </source>
</evidence>
<dbReference type="Pfam" id="PF03186">
    <property type="entry name" value="CobD_Cbib"/>
    <property type="match status" value="1"/>
</dbReference>
<keyword evidence="5 9" id="KW-0169">Cobalamin biosynthesis</keyword>
<dbReference type="InterPro" id="IPR004485">
    <property type="entry name" value="Cobalamin_biosynth_CobD/CbiB"/>
</dbReference>
<dbReference type="HOGENOM" id="CLU_054212_0_0_9"/>
<dbReference type="GO" id="GO:0015420">
    <property type="term" value="F:ABC-type vitamin B12 transporter activity"/>
    <property type="evidence" value="ECO:0007669"/>
    <property type="project" value="UniProtKB-UniRule"/>
</dbReference>
<dbReference type="HAMAP" id="MF_00024">
    <property type="entry name" value="CobD_CbiB"/>
    <property type="match status" value="1"/>
</dbReference>
<keyword evidence="4 9" id="KW-1003">Cell membrane</keyword>
<feature type="transmembrane region" description="Helical" evidence="9">
    <location>
        <begin position="297"/>
        <end position="316"/>
    </location>
</feature>
<comment type="similarity">
    <text evidence="3 9">Belongs to the CobD/CbiB family.</text>
</comment>
<evidence type="ECO:0000256" key="4">
    <source>
        <dbReference type="ARBA" id="ARBA00022475"/>
    </source>
</evidence>
<keyword evidence="8 9" id="KW-0472">Membrane</keyword>
<dbReference type="RefSeq" id="WP_046724105.1">
    <property type="nucleotide sequence ID" value="NZ_CP011114.1"/>
</dbReference>
<dbReference type="NCBIfam" id="TIGR00380">
    <property type="entry name" value="cobal_cbiB"/>
    <property type="match status" value="1"/>
</dbReference>
<reference evidence="10 11" key="2">
    <citation type="journal article" date="2016" name="Genome Announc.">
        <title>Genome Sequence of a Gram-Positive Diazotroph, Paenibacillus durus Type Strain ATCC 35681.</title>
        <authorList>
            <person name="Halim M.A."/>
            <person name="Rahman A.Y."/>
            <person name="Sim K.S."/>
            <person name="Yam H.C."/>
            <person name="Rahim A.A."/>
            <person name="Ghazali A.H."/>
            <person name="Najimudin N."/>
        </authorList>
    </citation>
    <scope>NUCLEOTIDE SEQUENCE [LARGE SCALE GENOMIC DNA]</scope>
    <source>
        <strain evidence="10 11">ATCC 35681</strain>
    </source>
</reference>
<keyword evidence="6 9" id="KW-0812">Transmembrane</keyword>
<comment type="pathway">
    <text evidence="2 9">Cofactor biosynthesis; adenosylcobalamin biosynthesis.</text>
</comment>